<dbReference type="STRING" id="1121321.SAMN04488530_11838"/>
<dbReference type="InterPro" id="IPR001882">
    <property type="entry name" value="Biotin_BS"/>
</dbReference>
<feature type="domain" description="Lipoyl-binding" evidence="3">
    <location>
        <begin position="48"/>
        <end position="119"/>
    </location>
</feature>
<dbReference type="CDD" id="cd06850">
    <property type="entry name" value="biotinyl_domain"/>
    <property type="match status" value="1"/>
</dbReference>
<evidence type="ECO:0000256" key="1">
    <source>
        <dbReference type="ARBA" id="ARBA00023267"/>
    </source>
</evidence>
<feature type="compositionally biased region" description="Basic and acidic residues" evidence="2">
    <location>
        <begin position="26"/>
        <end position="36"/>
    </location>
</feature>
<gene>
    <name evidence="4" type="ORF">SAMN04488530_11838</name>
</gene>
<dbReference type="PROSITE" id="PS00188">
    <property type="entry name" value="BIOTIN"/>
    <property type="match status" value="1"/>
</dbReference>
<evidence type="ECO:0000313" key="5">
    <source>
        <dbReference type="Proteomes" id="UP000243255"/>
    </source>
</evidence>
<keyword evidence="5" id="KW-1185">Reference proteome</keyword>
<dbReference type="EMBL" id="FQWX01000018">
    <property type="protein sequence ID" value="SHH09199.1"/>
    <property type="molecule type" value="Genomic_DNA"/>
</dbReference>
<dbReference type="Proteomes" id="UP000243255">
    <property type="component" value="Unassembled WGS sequence"/>
</dbReference>
<dbReference type="PANTHER" id="PTHR45266:SF3">
    <property type="entry name" value="OXALOACETATE DECARBOXYLASE ALPHA CHAIN"/>
    <property type="match status" value="1"/>
</dbReference>
<dbReference type="OrthoDB" id="9812676at2"/>
<accession>A0A1M5Q621</accession>
<dbReference type="FunFam" id="2.40.50.100:FF:000003">
    <property type="entry name" value="Acetyl-CoA carboxylase biotin carboxyl carrier protein"/>
    <property type="match status" value="1"/>
</dbReference>
<dbReference type="Pfam" id="PF00364">
    <property type="entry name" value="Biotin_lipoyl"/>
    <property type="match status" value="1"/>
</dbReference>
<name>A0A1M5Q621_9FIRM</name>
<keyword evidence="1" id="KW-0092">Biotin</keyword>
<dbReference type="Gene3D" id="2.40.50.100">
    <property type="match status" value="1"/>
</dbReference>
<evidence type="ECO:0000259" key="3">
    <source>
        <dbReference type="PROSITE" id="PS50968"/>
    </source>
</evidence>
<dbReference type="PROSITE" id="PS50968">
    <property type="entry name" value="BIOTINYL_LIPOYL"/>
    <property type="match status" value="1"/>
</dbReference>
<evidence type="ECO:0000313" key="4">
    <source>
        <dbReference type="EMBL" id="SHH09199.1"/>
    </source>
</evidence>
<dbReference type="AlphaFoldDB" id="A0A1M5Q621"/>
<proteinExistence type="predicted"/>
<dbReference type="SUPFAM" id="SSF51230">
    <property type="entry name" value="Single hybrid motif"/>
    <property type="match status" value="1"/>
</dbReference>
<dbReference type="InterPro" id="IPR050709">
    <property type="entry name" value="Biotin_Carboxyl_Carrier/Decarb"/>
</dbReference>
<feature type="region of interest" description="Disordered" evidence="2">
    <location>
        <begin position="26"/>
        <end position="51"/>
    </location>
</feature>
<reference evidence="5" key="1">
    <citation type="submission" date="2016-11" db="EMBL/GenBank/DDBJ databases">
        <authorList>
            <person name="Varghese N."/>
            <person name="Submissions S."/>
        </authorList>
    </citation>
    <scope>NUCLEOTIDE SEQUENCE [LARGE SCALE GENOMIC DNA]</scope>
    <source>
        <strain evidence="5">DSM 2635</strain>
    </source>
</reference>
<evidence type="ECO:0000256" key="2">
    <source>
        <dbReference type="SAM" id="MobiDB-lite"/>
    </source>
</evidence>
<dbReference type="PANTHER" id="PTHR45266">
    <property type="entry name" value="OXALOACETATE DECARBOXYLASE ALPHA CHAIN"/>
    <property type="match status" value="1"/>
</dbReference>
<dbReference type="InterPro" id="IPR000089">
    <property type="entry name" value="Biotin_lipoyl"/>
</dbReference>
<dbReference type="InterPro" id="IPR011053">
    <property type="entry name" value="Single_hybrid_motif"/>
</dbReference>
<sequence length="119" mass="13230">MNSKTYHIKLNGKVYEVEIEEVKEDKINKEESKENKPVQSTKKHKAISEGEEIAAPMPGNMFNILVKEGQEVRKGDVVAVLEAMKMENEIVAPVDGRVLSINVEKGQNVSLGDIILKIA</sequence>
<protein>
    <submittedName>
        <fullName evidence="4">Biotin-requiring enzyme</fullName>
    </submittedName>
</protein>
<organism evidence="4 5">
    <name type="scientific">Asaccharospora irregularis DSM 2635</name>
    <dbReference type="NCBI Taxonomy" id="1121321"/>
    <lineage>
        <taxon>Bacteria</taxon>
        <taxon>Bacillati</taxon>
        <taxon>Bacillota</taxon>
        <taxon>Clostridia</taxon>
        <taxon>Peptostreptococcales</taxon>
        <taxon>Peptostreptococcaceae</taxon>
        <taxon>Asaccharospora</taxon>
    </lineage>
</organism>